<organism evidence="4">
    <name type="scientific">Treponema putidum</name>
    <dbReference type="NCBI Taxonomy" id="221027"/>
    <lineage>
        <taxon>Bacteria</taxon>
        <taxon>Pseudomonadati</taxon>
        <taxon>Spirochaetota</taxon>
        <taxon>Spirochaetia</taxon>
        <taxon>Spirochaetales</taxon>
        <taxon>Treponemataceae</taxon>
        <taxon>Treponema</taxon>
    </lineage>
</organism>
<name>A0A120KBL1_9SPIR</name>
<evidence type="ECO:0000313" key="4">
    <source>
        <dbReference type="EMBL" id="AMD40793.2"/>
    </source>
</evidence>
<dbReference type="AlphaFoldDB" id="A0A120KBL1"/>
<evidence type="ECO:0000256" key="1">
    <source>
        <dbReference type="SAM" id="SignalP"/>
    </source>
</evidence>
<evidence type="ECO:0000259" key="3">
    <source>
        <dbReference type="Pfam" id="PF02722"/>
    </source>
</evidence>
<dbReference type="Pfam" id="PF02707">
    <property type="entry name" value="MOSP_N"/>
    <property type="match status" value="1"/>
</dbReference>
<protein>
    <submittedName>
        <fullName evidence="4">Major surface protein</fullName>
    </submittedName>
</protein>
<dbReference type="EMBL" id="KJ671503">
    <property type="protein sequence ID" value="AMD40793.2"/>
    <property type="molecule type" value="Genomic_DNA"/>
</dbReference>
<feature type="signal peptide" evidence="1">
    <location>
        <begin position="1"/>
        <end position="20"/>
    </location>
</feature>
<dbReference type="NCBIfam" id="NF033926">
    <property type="entry name" value="msp_porin"/>
    <property type="match status" value="2"/>
</dbReference>
<dbReference type="InterPro" id="IPR003872">
    <property type="entry name" value="MOSP_C"/>
</dbReference>
<accession>A0A120KBL1</accession>
<feature type="domain" description="Major outer sheath protein N-terminal" evidence="2">
    <location>
        <begin position="96"/>
        <end position="248"/>
    </location>
</feature>
<evidence type="ECO:0000259" key="2">
    <source>
        <dbReference type="Pfam" id="PF02707"/>
    </source>
</evidence>
<sequence>MKKILSILMILVLVGGVAFAQVEPEVKGSATLSWGIDFGAGSETDYTKGGADNHAVATHGFYNSNNFQIRLPFFKRQSFAGGSANKEADVYADVSFKATPVATGWTTAGGAASVKASLHFRDAYMTVYGQPSFEADKALGWNPINWDPNSDDLNGWFNPAFTGFGTKIGYKNAGLMNLDVALKLASNGSWHQYGSDDTKPWNGTTGNKRREKDSKYAFGLDFSMEPVEKYLGVEATINATLGRLSNKATLNNPDDYGYNAGITPTNLGGEKGESGMVNFGVAFKSEPIEKLTVKLGFDGVTGVTYTDEGKTKETLGWDAGLSVGYKWVDAALYFAGTGTKYQGYNIAGDDPTKFKNHGINMAAHLAFVSEAEGDTNLVPGLAFHATVNAYDLLAKRSTQDMDKSLRQALAGLLNAGPTATIPIIPGLTTATTTYADLLELALRSKYAQLPMGFNLGASYKYSMTDVMWVQPYAEFYAETNHFAQHADTYASDPDKAIDKLYLGMAYEIGVKFQPIEKVEVKASWEHGKLNENTYEAGFNGGNYMIGTPINNKSHNGTFVLSLKLTY</sequence>
<dbReference type="InterPro" id="IPR003857">
    <property type="entry name" value="MOSP_N"/>
</dbReference>
<reference evidence="4" key="1">
    <citation type="journal article" date="2017" name="Mol. Oral. Microbiol.">
        <title>Oral Treponeme Major Surface Protein: Sequence Diversity and Distributions within Periodontal Niches.</title>
        <authorList>
            <person name="You M."/>
            <person name="Chan Y."/>
            <person name="Lacap-Bugler D.C."/>
            <person name="Huo Y.B."/>
            <person name="Gao W."/>
            <person name="Keung Leung W."/>
            <person name="Watt R.M."/>
        </authorList>
    </citation>
    <scope>NUCLEOTIDE SEQUENCE</scope>
    <source>
        <strain evidence="4">OMZ846</strain>
    </source>
</reference>
<feature type="domain" description="Major outer sheath protein C-terminal" evidence="3">
    <location>
        <begin position="318"/>
        <end position="534"/>
    </location>
</feature>
<keyword evidence="1" id="KW-0732">Signal</keyword>
<dbReference type="Pfam" id="PF02722">
    <property type="entry name" value="MOSP_C"/>
    <property type="match status" value="1"/>
</dbReference>
<proteinExistence type="predicted"/>
<feature type="chain" id="PRO_5012091026" evidence="1">
    <location>
        <begin position="21"/>
        <end position="566"/>
    </location>
</feature>